<dbReference type="CDD" id="cd07983">
    <property type="entry name" value="LPLAT_DUF374-like"/>
    <property type="match status" value="1"/>
</dbReference>
<dbReference type="SUPFAM" id="SSF69593">
    <property type="entry name" value="Glycerol-3-phosphate (1)-acyltransferase"/>
    <property type="match status" value="1"/>
</dbReference>
<keyword evidence="3" id="KW-1185">Reference proteome</keyword>
<evidence type="ECO:0000259" key="1">
    <source>
        <dbReference type="Pfam" id="PF04028"/>
    </source>
</evidence>
<dbReference type="GO" id="GO:0016746">
    <property type="term" value="F:acyltransferase activity"/>
    <property type="evidence" value="ECO:0007669"/>
    <property type="project" value="UniProtKB-KW"/>
</dbReference>
<dbReference type="KEGG" id="mon:G8E03_00480"/>
<sequence length="233" mass="25257">MRVLGWLMYYYLRLVWFTARVQVSGNTDLRAQALQGRARFVYALWHGRLTGVTYDALQGATITGIASRSGDGEFATRFLELFGFRLIRGSSANPNKPTKQKGGAAALAAALRFLRQTDNGILALTPDGPKGPRGVCQHGVAAIAVRTGAPVVPVAWSSKHALTFNSWDRALIPLPFSRIHLIWGQALTPPAATADRTVIEEFRGEVERALLDVTLAADRNAGRAEPFCQGGAK</sequence>
<keyword evidence="2" id="KW-0012">Acyltransferase</keyword>
<proteinExistence type="predicted"/>
<dbReference type="EMBL" id="CP049811">
    <property type="protein sequence ID" value="QIK39363.1"/>
    <property type="molecule type" value="Genomic_DNA"/>
</dbReference>
<dbReference type="Proteomes" id="UP000500791">
    <property type="component" value="Chromosome"/>
</dbReference>
<keyword evidence="2" id="KW-0808">Transferase</keyword>
<dbReference type="Pfam" id="PF04028">
    <property type="entry name" value="DUF374"/>
    <property type="match status" value="1"/>
</dbReference>
<name>A0A6G7VH00_9RHOB</name>
<feature type="domain" description="DUF374" evidence="1">
    <location>
        <begin position="61"/>
        <end position="133"/>
    </location>
</feature>
<dbReference type="RefSeq" id="WP_166187386.1">
    <property type="nucleotide sequence ID" value="NZ_CP049811.1"/>
</dbReference>
<dbReference type="InterPro" id="IPR007172">
    <property type="entry name" value="DUF374"/>
</dbReference>
<gene>
    <name evidence="2" type="ORF">G8E03_00480</name>
</gene>
<evidence type="ECO:0000313" key="2">
    <source>
        <dbReference type="EMBL" id="QIK39363.1"/>
    </source>
</evidence>
<protein>
    <submittedName>
        <fullName evidence="2">Lysophospholipid acyltransferase family protein</fullName>
    </submittedName>
</protein>
<dbReference type="AlphaFoldDB" id="A0A6G7VH00"/>
<organism evidence="2 3">
    <name type="scientific">Pontivivens nitratireducens</name>
    <dbReference type="NCBI Taxonomy" id="2758038"/>
    <lineage>
        <taxon>Bacteria</taxon>
        <taxon>Pseudomonadati</taxon>
        <taxon>Pseudomonadota</taxon>
        <taxon>Alphaproteobacteria</taxon>
        <taxon>Rhodobacterales</taxon>
        <taxon>Paracoccaceae</taxon>
        <taxon>Pontivivens</taxon>
    </lineage>
</organism>
<reference evidence="2 3" key="1">
    <citation type="submission" date="2020-03" db="EMBL/GenBank/DDBJ databases">
        <title>Complete genome sequence of Monaibacterium sp. ALG8 with diverse plasmids.</title>
        <authorList>
            <person name="Sun C."/>
        </authorList>
    </citation>
    <scope>NUCLEOTIDE SEQUENCE [LARGE SCALE GENOMIC DNA]</scope>
    <source>
        <strain evidence="2 3">ALG8</strain>
    </source>
</reference>
<evidence type="ECO:0000313" key="3">
    <source>
        <dbReference type="Proteomes" id="UP000500791"/>
    </source>
</evidence>
<accession>A0A6G7VH00</accession>